<sequence>MNDNIDAETKIIDELIYNINKKKYDKNDRLPSENDLADIYKVPRIVVRKAYERLQEMGYIYSKWGKGRFLKHKHELIDLVLSGDKSFSEKMIKKGYDFLSKNVCFKRIKYNRKIFTELNADAGDKIYKVARLRIIDHIPMALHVSYVSSTTFPNIENFGDKITSMFEYYRNNGYSEFMSSKSILSVSFPTEGEREILKCRSLIPLLILETNSCDAKTKKILEYTKILYRSDHFKYIIK</sequence>
<protein>
    <submittedName>
        <fullName evidence="5">GntR family transcriptional regulator</fullName>
    </submittedName>
</protein>
<feature type="domain" description="HTH gntR-type" evidence="4">
    <location>
        <begin position="5"/>
        <end position="73"/>
    </location>
</feature>
<dbReference type="InterPro" id="IPR011663">
    <property type="entry name" value="UTRA"/>
</dbReference>
<dbReference type="Proteomes" id="UP001565220">
    <property type="component" value="Unassembled WGS sequence"/>
</dbReference>
<dbReference type="InterPro" id="IPR050679">
    <property type="entry name" value="Bact_HTH_transcr_reg"/>
</dbReference>
<reference evidence="5 6" key="1">
    <citation type="submission" date="2024-08" db="EMBL/GenBank/DDBJ databases">
        <title>Clostridium lapicellarii sp. nov., and Clostridium renhuaiense sp. nov., two species isolated from the mud in a fermentation cellar used for producing sauce-flavour Chinese liquors.</title>
        <authorList>
            <person name="Yang F."/>
            <person name="Wang H."/>
            <person name="Chen L.Q."/>
            <person name="Zhou N."/>
            <person name="Lu J.J."/>
            <person name="Pu X.X."/>
            <person name="Wan B."/>
            <person name="Wang L."/>
            <person name="Liu S.J."/>
        </authorList>
    </citation>
    <scope>NUCLEOTIDE SEQUENCE [LARGE SCALE GENOMIC DNA]</scope>
    <source>
        <strain evidence="5 6">MT-113</strain>
    </source>
</reference>
<dbReference type="CDD" id="cd07377">
    <property type="entry name" value="WHTH_GntR"/>
    <property type="match status" value="1"/>
</dbReference>
<keyword evidence="1" id="KW-0805">Transcription regulation</keyword>
<proteinExistence type="predicted"/>
<evidence type="ECO:0000313" key="5">
    <source>
        <dbReference type="EMBL" id="MEY8762791.1"/>
    </source>
</evidence>
<dbReference type="PROSITE" id="PS50949">
    <property type="entry name" value="HTH_GNTR"/>
    <property type="match status" value="1"/>
</dbReference>
<organism evidence="5 6">
    <name type="scientific">Clostridium lapidicellarium</name>
    <dbReference type="NCBI Taxonomy" id="3240931"/>
    <lineage>
        <taxon>Bacteria</taxon>
        <taxon>Bacillati</taxon>
        <taxon>Bacillota</taxon>
        <taxon>Clostridia</taxon>
        <taxon>Eubacteriales</taxon>
        <taxon>Clostridiaceae</taxon>
        <taxon>Clostridium</taxon>
    </lineage>
</organism>
<dbReference type="EMBL" id="JBGFFE010000003">
    <property type="protein sequence ID" value="MEY8762791.1"/>
    <property type="molecule type" value="Genomic_DNA"/>
</dbReference>
<name>A0ABV4DU68_9CLOT</name>
<dbReference type="SUPFAM" id="SSF64288">
    <property type="entry name" value="Chorismate lyase-like"/>
    <property type="match status" value="1"/>
</dbReference>
<dbReference type="RefSeq" id="WP_294182051.1">
    <property type="nucleotide sequence ID" value="NZ_JBGFFE010000003.1"/>
</dbReference>
<evidence type="ECO:0000256" key="3">
    <source>
        <dbReference type="ARBA" id="ARBA00023163"/>
    </source>
</evidence>
<evidence type="ECO:0000256" key="1">
    <source>
        <dbReference type="ARBA" id="ARBA00023015"/>
    </source>
</evidence>
<accession>A0ABV4DU68</accession>
<dbReference type="Pfam" id="PF07702">
    <property type="entry name" value="UTRA"/>
    <property type="match status" value="1"/>
</dbReference>
<evidence type="ECO:0000256" key="2">
    <source>
        <dbReference type="ARBA" id="ARBA00023125"/>
    </source>
</evidence>
<gene>
    <name evidence="5" type="ORF">AB8S09_03895</name>
</gene>
<comment type="caution">
    <text evidence="5">The sequence shown here is derived from an EMBL/GenBank/DDBJ whole genome shotgun (WGS) entry which is preliminary data.</text>
</comment>
<keyword evidence="6" id="KW-1185">Reference proteome</keyword>
<dbReference type="PANTHER" id="PTHR44846">
    <property type="entry name" value="MANNOSYL-D-GLYCERATE TRANSPORT/METABOLISM SYSTEM REPRESSOR MNGR-RELATED"/>
    <property type="match status" value="1"/>
</dbReference>
<dbReference type="InterPro" id="IPR036390">
    <property type="entry name" value="WH_DNA-bd_sf"/>
</dbReference>
<keyword evidence="2" id="KW-0238">DNA-binding</keyword>
<dbReference type="InterPro" id="IPR028978">
    <property type="entry name" value="Chorismate_lyase_/UTRA_dom_sf"/>
</dbReference>
<evidence type="ECO:0000313" key="6">
    <source>
        <dbReference type="Proteomes" id="UP001565220"/>
    </source>
</evidence>
<dbReference type="SMART" id="SM00866">
    <property type="entry name" value="UTRA"/>
    <property type="match status" value="1"/>
</dbReference>
<evidence type="ECO:0000259" key="4">
    <source>
        <dbReference type="PROSITE" id="PS50949"/>
    </source>
</evidence>
<dbReference type="InterPro" id="IPR036388">
    <property type="entry name" value="WH-like_DNA-bd_sf"/>
</dbReference>
<dbReference type="PANTHER" id="PTHR44846:SF1">
    <property type="entry name" value="MANNOSYL-D-GLYCERATE TRANSPORT_METABOLISM SYSTEM REPRESSOR MNGR-RELATED"/>
    <property type="match status" value="1"/>
</dbReference>
<dbReference type="Gene3D" id="3.40.1410.10">
    <property type="entry name" value="Chorismate lyase-like"/>
    <property type="match status" value="1"/>
</dbReference>
<dbReference type="Gene3D" id="1.10.10.10">
    <property type="entry name" value="Winged helix-like DNA-binding domain superfamily/Winged helix DNA-binding domain"/>
    <property type="match status" value="1"/>
</dbReference>
<dbReference type="SMART" id="SM00345">
    <property type="entry name" value="HTH_GNTR"/>
    <property type="match status" value="1"/>
</dbReference>
<dbReference type="PRINTS" id="PR00035">
    <property type="entry name" value="HTHGNTR"/>
</dbReference>
<keyword evidence="3" id="KW-0804">Transcription</keyword>
<dbReference type="SUPFAM" id="SSF46785">
    <property type="entry name" value="Winged helix' DNA-binding domain"/>
    <property type="match status" value="1"/>
</dbReference>
<dbReference type="Pfam" id="PF00392">
    <property type="entry name" value="GntR"/>
    <property type="match status" value="1"/>
</dbReference>
<dbReference type="InterPro" id="IPR000524">
    <property type="entry name" value="Tscrpt_reg_HTH_GntR"/>
</dbReference>